<organism evidence="1 2">
    <name type="scientific">Listeria grayi</name>
    <name type="common">Listeria murrayi</name>
    <dbReference type="NCBI Taxonomy" id="1641"/>
    <lineage>
        <taxon>Bacteria</taxon>
        <taxon>Bacillati</taxon>
        <taxon>Bacillota</taxon>
        <taxon>Bacilli</taxon>
        <taxon>Bacillales</taxon>
        <taxon>Listeriaceae</taxon>
        <taxon>Listeria</taxon>
    </lineage>
</organism>
<gene>
    <name evidence="1" type="ORF">NCTC10815_03039</name>
</gene>
<dbReference type="Proteomes" id="UP000254879">
    <property type="component" value="Unassembled WGS sequence"/>
</dbReference>
<evidence type="ECO:0000313" key="1">
    <source>
        <dbReference type="EMBL" id="STY45655.1"/>
    </source>
</evidence>
<accession>A0A378MPK7</accession>
<evidence type="ECO:0000313" key="2">
    <source>
        <dbReference type="Proteomes" id="UP000254879"/>
    </source>
</evidence>
<sequence>MENAEKMLHALEHEDIKKHKVILTKCCKMDQMKSSSF</sequence>
<reference evidence="1 2" key="1">
    <citation type="submission" date="2018-06" db="EMBL/GenBank/DDBJ databases">
        <authorList>
            <consortium name="Pathogen Informatics"/>
            <person name="Doyle S."/>
        </authorList>
    </citation>
    <scope>NUCLEOTIDE SEQUENCE [LARGE SCALE GENOMIC DNA]</scope>
    <source>
        <strain evidence="2">NCTC 10815</strain>
    </source>
</reference>
<protein>
    <submittedName>
        <fullName evidence="1">Uncharacterized protein</fullName>
    </submittedName>
</protein>
<name>A0A378MPK7_LISGR</name>
<dbReference type="AlphaFoldDB" id="A0A378MPK7"/>
<proteinExistence type="predicted"/>
<dbReference type="EMBL" id="UGPG01000001">
    <property type="protein sequence ID" value="STY45655.1"/>
    <property type="molecule type" value="Genomic_DNA"/>
</dbReference>